<dbReference type="PANTHER" id="PTHR22550:SF5">
    <property type="entry name" value="LEUCINE ZIPPER PROTEIN 4"/>
    <property type="match status" value="1"/>
</dbReference>
<dbReference type="InterPro" id="IPR050768">
    <property type="entry name" value="UPF0353/GerABKA_families"/>
</dbReference>
<evidence type="ECO:0000256" key="5">
    <source>
        <dbReference type="SAM" id="MobiDB-lite"/>
    </source>
</evidence>
<feature type="region of interest" description="Disordered" evidence="5">
    <location>
        <begin position="507"/>
        <end position="532"/>
    </location>
</feature>
<evidence type="ECO:0000313" key="8">
    <source>
        <dbReference type="Proteomes" id="UP001234495"/>
    </source>
</evidence>
<evidence type="ECO:0000256" key="2">
    <source>
        <dbReference type="ARBA" id="ARBA00005278"/>
    </source>
</evidence>
<keyword evidence="6" id="KW-1133">Transmembrane helix</keyword>
<evidence type="ECO:0000256" key="4">
    <source>
        <dbReference type="PIRNR" id="PIRNR005690"/>
    </source>
</evidence>
<organism evidence="7 8">
    <name type="scientific">Metabacillus malikii</name>
    <dbReference type="NCBI Taxonomy" id="1504265"/>
    <lineage>
        <taxon>Bacteria</taxon>
        <taxon>Bacillati</taxon>
        <taxon>Bacillota</taxon>
        <taxon>Bacilli</taxon>
        <taxon>Bacillales</taxon>
        <taxon>Bacillaceae</taxon>
        <taxon>Metabacillus</taxon>
    </lineage>
</organism>
<feature type="transmembrane region" description="Helical" evidence="6">
    <location>
        <begin position="439"/>
        <end position="465"/>
    </location>
</feature>
<dbReference type="InterPro" id="IPR004995">
    <property type="entry name" value="Spore_Ger"/>
</dbReference>
<dbReference type="RefSeq" id="WP_307339504.1">
    <property type="nucleotide sequence ID" value="NZ_JAUSUD010000005.1"/>
</dbReference>
<feature type="transmembrane region" description="Helical" evidence="6">
    <location>
        <begin position="386"/>
        <end position="404"/>
    </location>
</feature>
<dbReference type="Proteomes" id="UP001234495">
    <property type="component" value="Unassembled WGS sequence"/>
</dbReference>
<comment type="similarity">
    <text evidence="2 4">Belongs to the GerABKA family.</text>
</comment>
<evidence type="ECO:0000313" key="7">
    <source>
        <dbReference type="EMBL" id="MDQ0230356.1"/>
    </source>
</evidence>
<comment type="subcellular location">
    <subcellularLocation>
        <location evidence="4">Cell membrane</location>
    </subcellularLocation>
    <subcellularLocation>
        <location evidence="1">Membrane</location>
        <topology evidence="1">Multi-pass membrane protein</topology>
    </subcellularLocation>
</comment>
<reference evidence="7 8" key="1">
    <citation type="submission" date="2023-07" db="EMBL/GenBank/DDBJ databases">
        <title>Genomic Encyclopedia of Type Strains, Phase IV (KMG-IV): sequencing the most valuable type-strain genomes for metagenomic binning, comparative biology and taxonomic classification.</title>
        <authorList>
            <person name="Goeker M."/>
        </authorList>
    </citation>
    <scope>NUCLEOTIDE SEQUENCE [LARGE SCALE GENOMIC DNA]</scope>
    <source>
        <strain evidence="7 8">DSM 29005</strain>
    </source>
</reference>
<feature type="transmembrane region" description="Helical" evidence="6">
    <location>
        <begin position="314"/>
        <end position="336"/>
    </location>
</feature>
<keyword evidence="3 4" id="KW-0472">Membrane</keyword>
<evidence type="ECO:0000256" key="6">
    <source>
        <dbReference type="SAM" id="Phobius"/>
    </source>
</evidence>
<comment type="caution">
    <text evidence="7">The sequence shown here is derived from an EMBL/GenBank/DDBJ whole genome shotgun (WGS) entry which is preliminary data.</text>
</comment>
<dbReference type="PIRSF" id="PIRSF005690">
    <property type="entry name" value="GerBA"/>
    <property type="match status" value="1"/>
</dbReference>
<gene>
    <name evidence="7" type="ORF">J2S19_001610</name>
</gene>
<dbReference type="EMBL" id="JAUSUD010000005">
    <property type="protein sequence ID" value="MDQ0230356.1"/>
    <property type="molecule type" value="Genomic_DNA"/>
</dbReference>
<name>A0ABT9ZDM1_9BACI</name>
<feature type="compositionally biased region" description="Basic and acidic residues" evidence="5">
    <location>
        <begin position="521"/>
        <end position="532"/>
    </location>
</feature>
<accession>A0ABT9ZDM1</accession>
<dbReference type="PANTHER" id="PTHR22550">
    <property type="entry name" value="SPORE GERMINATION PROTEIN"/>
    <property type="match status" value="1"/>
</dbReference>
<keyword evidence="6" id="KW-0812">Transmembrane</keyword>
<evidence type="ECO:0000256" key="3">
    <source>
        <dbReference type="ARBA" id="ARBA00023136"/>
    </source>
</evidence>
<protein>
    <submittedName>
        <fullName evidence="7">Spore germination protein KA</fullName>
    </submittedName>
</protein>
<sequence>MSIFSYLFKRRKNKHRGKTTDEELFLNEDIPNHYSSLLDKNLKSLENVFHQTSDLQKMKIHIGGQNGCICYLNTTLNKNDLNAQILEPLKDAFKDVETNLDIEKIRKAYFPAVAYEYADSLHQIVWQMLNGSAVIMINNSKKALALNIGGTEKRSIVEPSTQTIIRGPKDSFIEDIDVNIGLVRKRIKNPRLVFEEYIVGKDSHTRLSIGYMKGVVNEDILSEARQRIKKIKTSAVLDTGNIEEMITDTSFTCFPLIFNTERPDSISGHILEGKIAVFLDGTPFALSMPSVFTDFFQSTEDYYQPFFLTSFIRILRFMAFMITLILPSLYVGIITYHQELIPNALLINIQAQRESVPFPAVVELLLMEFTFEVLREAGTRMPRAVGQTLSIVGALVIGQAAVEAGLVSNVLVIVVAFSAIASFVSPIFNFSVAARLIRFLLIIAAAIMGFYGILLSLILMVIHLVSLRTFGVPYLTPVAPFKLIDQKDIFVRFPIWTNTTRPSYLKSKAPLKVKNHSKPVTPDKKEENNQNE</sequence>
<feature type="transmembrane region" description="Helical" evidence="6">
    <location>
        <begin position="410"/>
        <end position="432"/>
    </location>
</feature>
<evidence type="ECO:0000256" key="1">
    <source>
        <dbReference type="ARBA" id="ARBA00004141"/>
    </source>
</evidence>
<proteinExistence type="inferred from homology"/>
<keyword evidence="8" id="KW-1185">Reference proteome</keyword>
<dbReference type="Pfam" id="PF03323">
    <property type="entry name" value="GerA"/>
    <property type="match status" value="1"/>
</dbReference>